<name>A0A0L8FWQ8_OCTBM</name>
<gene>
    <name evidence="2" type="ORF">OCBIM_22005601mg</name>
</gene>
<protein>
    <recommendedName>
        <fullName evidence="3">Apple domain-containing protein</fullName>
    </recommendedName>
</protein>
<organism evidence="2">
    <name type="scientific">Octopus bimaculoides</name>
    <name type="common">California two-spotted octopus</name>
    <dbReference type="NCBI Taxonomy" id="37653"/>
    <lineage>
        <taxon>Eukaryota</taxon>
        <taxon>Metazoa</taxon>
        <taxon>Spiralia</taxon>
        <taxon>Lophotrochozoa</taxon>
        <taxon>Mollusca</taxon>
        <taxon>Cephalopoda</taxon>
        <taxon>Coleoidea</taxon>
        <taxon>Octopodiformes</taxon>
        <taxon>Octopoda</taxon>
        <taxon>Incirrata</taxon>
        <taxon>Octopodidae</taxon>
        <taxon>Octopus</taxon>
    </lineage>
</organism>
<sequence length="216" mass="25042">MFQFTLTGPAVTTALLLTLVNIAIVTPEERETAFRYLGPGYTCIDIGWSSKQLSYSTQSVTECAFKALNREATFFTYNKRSQFCSTYLEGVKVELTNEQDSNEMSFYKADTWRKAYRVDMQSRVDIYKFFLKIGPHSAWNTDRYAYRNKLIDSWNYLPIDKVKFEALKFGAKAITLLFDGRNSTIDNWFQYARLISSPWTDLNATNFNMFSVHGNK</sequence>
<evidence type="ECO:0000313" key="2">
    <source>
        <dbReference type="EMBL" id="KOF69128.1"/>
    </source>
</evidence>
<evidence type="ECO:0000256" key="1">
    <source>
        <dbReference type="SAM" id="SignalP"/>
    </source>
</evidence>
<evidence type="ECO:0008006" key="3">
    <source>
        <dbReference type="Google" id="ProtNLM"/>
    </source>
</evidence>
<dbReference type="KEGG" id="obi:106880665"/>
<accession>A0A0L8FWQ8</accession>
<keyword evidence="1" id="KW-0732">Signal</keyword>
<dbReference type="EMBL" id="KQ425671">
    <property type="protein sequence ID" value="KOF69128.1"/>
    <property type="molecule type" value="Genomic_DNA"/>
</dbReference>
<feature type="signal peptide" evidence="1">
    <location>
        <begin position="1"/>
        <end position="27"/>
    </location>
</feature>
<dbReference type="AlphaFoldDB" id="A0A0L8FWQ8"/>
<reference evidence="2" key="1">
    <citation type="submission" date="2015-07" db="EMBL/GenBank/DDBJ databases">
        <title>MeaNS - Measles Nucleotide Surveillance Program.</title>
        <authorList>
            <person name="Tran T."/>
            <person name="Druce J."/>
        </authorList>
    </citation>
    <scope>NUCLEOTIDE SEQUENCE</scope>
    <source>
        <strain evidence="2">UCB-OBI-ISO-001</strain>
        <tissue evidence="2">Gonad</tissue>
    </source>
</reference>
<proteinExistence type="predicted"/>
<dbReference type="EMBL" id="KQ425671">
    <property type="protein sequence ID" value="KOF69129.1"/>
    <property type="molecule type" value="Genomic_DNA"/>
</dbReference>
<dbReference type="OrthoDB" id="6134084at2759"/>
<feature type="chain" id="PRO_5007416892" description="Apple domain-containing protein" evidence="1">
    <location>
        <begin position="28"/>
        <end position="216"/>
    </location>
</feature>